<evidence type="ECO:0000259" key="5">
    <source>
        <dbReference type="PROSITE" id="PS50932"/>
    </source>
</evidence>
<feature type="compositionally biased region" description="Basic and acidic residues" evidence="4">
    <location>
        <begin position="322"/>
        <end position="333"/>
    </location>
</feature>
<evidence type="ECO:0000256" key="3">
    <source>
        <dbReference type="ARBA" id="ARBA00023163"/>
    </source>
</evidence>
<dbReference type="InterPro" id="IPR046335">
    <property type="entry name" value="LacI/GalR-like_sensor"/>
</dbReference>
<dbReference type="EMBL" id="JBHTLX010000008">
    <property type="protein sequence ID" value="MFD1247289.1"/>
    <property type="molecule type" value="Genomic_DNA"/>
</dbReference>
<dbReference type="CDD" id="cd01392">
    <property type="entry name" value="HTH_LacI"/>
    <property type="match status" value="1"/>
</dbReference>
<evidence type="ECO:0000313" key="6">
    <source>
        <dbReference type="EMBL" id="MFD1247289.1"/>
    </source>
</evidence>
<feature type="region of interest" description="Disordered" evidence="4">
    <location>
        <begin position="321"/>
        <end position="353"/>
    </location>
</feature>
<keyword evidence="7" id="KW-1185">Reference proteome</keyword>
<evidence type="ECO:0000256" key="4">
    <source>
        <dbReference type="SAM" id="MobiDB-lite"/>
    </source>
</evidence>
<organism evidence="6 7">
    <name type="scientific">Nocardioides ginsengisoli</name>
    <dbReference type="NCBI Taxonomy" id="363868"/>
    <lineage>
        <taxon>Bacteria</taxon>
        <taxon>Bacillati</taxon>
        <taxon>Actinomycetota</taxon>
        <taxon>Actinomycetes</taxon>
        <taxon>Propionibacteriales</taxon>
        <taxon>Nocardioidaceae</taxon>
        <taxon>Nocardioides</taxon>
    </lineage>
</organism>
<reference evidence="7" key="1">
    <citation type="journal article" date="2019" name="Int. J. Syst. Evol. Microbiol.">
        <title>The Global Catalogue of Microorganisms (GCM) 10K type strain sequencing project: providing services to taxonomists for standard genome sequencing and annotation.</title>
        <authorList>
            <consortium name="The Broad Institute Genomics Platform"/>
            <consortium name="The Broad Institute Genome Sequencing Center for Infectious Disease"/>
            <person name="Wu L."/>
            <person name="Ma J."/>
        </authorList>
    </citation>
    <scope>NUCLEOTIDE SEQUENCE [LARGE SCALE GENOMIC DNA]</scope>
    <source>
        <strain evidence="7">CCUG 52478</strain>
    </source>
</reference>
<proteinExistence type="predicted"/>
<keyword evidence="3" id="KW-0804">Transcription</keyword>
<accession>A0ABW3VYG2</accession>
<dbReference type="PANTHER" id="PTHR30146">
    <property type="entry name" value="LACI-RELATED TRANSCRIPTIONAL REPRESSOR"/>
    <property type="match status" value="1"/>
</dbReference>
<dbReference type="PANTHER" id="PTHR30146:SF153">
    <property type="entry name" value="LACTOSE OPERON REPRESSOR"/>
    <property type="match status" value="1"/>
</dbReference>
<dbReference type="PROSITE" id="PS50932">
    <property type="entry name" value="HTH_LACI_2"/>
    <property type="match status" value="1"/>
</dbReference>
<comment type="caution">
    <text evidence="6">The sequence shown here is derived from an EMBL/GenBank/DDBJ whole genome shotgun (WGS) entry which is preliminary data.</text>
</comment>
<dbReference type="SUPFAM" id="SSF47413">
    <property type="entry name" value="lambda repressor-like DNA-binding domains"/>
    <property type="match status" value="1"/>
</dbReference>
<dbReference type="GO" id="GO:0003677">
    <property type="term" value="F:DNA binding"/>
    <property type="evidence" value="ECO:0007669"/>
    <property type="project" value="UniProtKB-KW"/>
</dbReference>
<gene>
    <name evidence="6" type="ORF">ACFQ3F_05775</name>
</gene>
<dbReference type="Pfam" id="PF13377">
    <property type="entry name" value="Peripla_BP_3"/>
    <property type="match status" value="1"/>
</dbReference>
<dbReference type="InterPro" id="IPR028082">
    <property type="entry name" value="Peripla_BP_I"/>
</dbReference>
<dbReference type="SUPFAM" id="SSF53822">
    <property type="entry name" value="Periplasmic binding protein-like I"/>
    <property type="match status" value="1"/>
</dbReference>
<evidence type="ECO:0000313" key="7">
    <source>
        <dbReference type="Proteomes" id="UP001597229"/>
    </source>
</evidence>
<sequence length="353" mass="37509">MPPPPSRRPTIRDVARSAGVSVTTVSHTFSGNGKVAPATQQRVRTAAHDLGYRPDVIAQGLRSNRLGVIALVARQLDALRPELLFDVDYFARFAGAAAVASLAEGLGLMLVSDPTGPRAAGAALASDGFIVTEPVVDDPLVEMLTNAGIPFVTVGEIPGVAPETSDVPLVDIESGRLTTLALDHLWESGARRIALVTGTDRNEWNLRSASVYQRWARFRRMPPALVHAPEALDDEGGRRAAITLLDGSDAGGVPDGIYALTSNHALGILAELTVRGLRVPDDVRIVAGSDAESLRTSQTTISSIDLRPDELARRAVQALAARLDDRPPPDHGDAPVGRLLVRASSRPRSPDQR</sequence>
<dbReference type="SMART" id="SM00354">
    <property type="entry name" value="HTH_LACI"/>
    <property type="match status" value="1"/>
</dbReference>
<evidence type="ECO:0000256" key="2">
    <source>
        <dbReference type="ARBA" id="ARBA00023125"/>
    </source>
</evidence>
<name>A0ABW3VYG2_9ACTN</name>
<dbReference type="Gene3D" id="3.40.50.2300">
    <property type="match status" value="2"/>
</dbReference>
<keyword evidence="1" id="KW-0805">Transcription regulation</keyword>
<dbReference type="Gene3D" id="1.10.260.40">
    <property type="entry name" value="lambda repressor-like DNA-binding domains"/>
    <property type="match status" value="1"/>
</dbReference>
<feature type="domain" description="HTH lacI-type" evidence="5">
    <location>
        <begin position="9"/>
        <end position="63"/>
    </location>
</feature>
<dbReference type="InterPro" id="IPR010982">
    <property type="entry name" value="Lambda_DNA-bd_dom_sf"/>
</dbReference>
<dbReference type="Proteomes" id="UP001597229">
    <property type="component" value="Unassembled WGS sequence"/>
</dbReference>
<evidence type="ECO:0000256" key="1">
    <source>
        <dbReference type="ARBA" id="ARBA00023015"/>
    </source>
</evidence>
<dbReference type="RefSeq" id="WP_367918392.1">
    <property type="nucleotide sequence ID" value="NZ_BAABAC010000012.1"/>
</dbReference>
<protein>
    <submittedName>
        <fullName evidence="6">LacI family DNA-binding transcriptional regulator</fullName>
    </submittedName>
</protein>
<dbReference type="Pfam" id="PF00356">
    <property type="entry name" value="LacI"/>
    <property type="match status" value="1"/>
</dbReference>
<dbReference type="InterPro" id="IPR000843">
    <property type="entry name" value="HTH_LacI"/>
</dbReference>
<keyword evidence="2 6" id="KW-0238">DNA-binding</keyword>